<dbReference type="InterPro" id="IPR051265">
    <property type="entry name" value="HIBADH-related_NP60_sf"/>
</dbReference>
<dbReference type="InterPro" id="IPR006115">
    <property type="entry name" value="6PGDH_NADP-bd"/>
</dbReference>
<reference evidence="6" key="1">
    <citation type="submission" date="2021-01" db="EMBL/GenBank/DDBJ databases">
        <title>Whole genome shotgun sequence of Virgisporangium aurantiacum NBRC 16421.</title>
        <authorList>
            <person name="Komaki H."/>
            <person name="Tamura T."/>
        </authorList>
    </citation>
    <scope>NUCLEOTIDE SEQUENCE</scope>
    <source>
        <strain evidence="6">NBRC 16421</strain>
    </source>
</reference>
<dbReference type="EMBL" id="BOPG01000019">
    <property type="protein sequence ID" value="GIJ55490.1"/>
    <property type="molecule type" value="Genomic_DNA"/>
</dbReference>
<dbReference type="PANTHER" id="PTHR43580">
    <property type="entry name" value="OXIDOREDUCTASE GLYR1-RELATED"/>
    <property type="match status" value="1"/>
</dbReference>
<evidence type="ECO:0000259" key="4">
    <source>
        <dbReference type="Pfam" id="PF03446"/>
    </source>
</evidence>
<evidence type="ECO:0000256" key="1">
    <source>
        <dbReference type="ARBA" id="ARBA00009080"/>
    </source>
</evidence>
<feature type="domain" description="6-phosphogluconate dehydrogenase NADP-binding" evidence="4">
    <location>
        <begin position="4"/>
        <end position="118"/>
    </location>
</feature>
<dbReference type="Gene3D" id="3.40.50.720">
    <property type="entry name" value="NAD(P)-binding Rossmann-like Domain"/>
    <property type="match status" value="1"/>
</dbReference>
<dbReference type="Gene3D" id="1.10.1040.10">
    <property type="entry name" value="N-(1-d-carboxylethyl)-l-norvaline Dehydrogenase, domain 2"/>
    <property type="match status" value="1"/>
</dbReference>
<evidence type="ECO:0000256" key="3">
    <source>
        <dbReference type="PIRSR" id="PIRSR000103-1"/>
    </source>
</evidence>
<accession>A0A8J3Z5W1</accession>
<dbReference type="InterPro" id="IPR008927">
    <property type="entry name" value="6-PGluconate_DH-like_C_sf"/>
</dbReference>
<feature type="active site" evidence="3">
    <location>
        <position position="169"/>
    </location>
</feature>
<dbReference type="GO" id="GO:0016491">
    <property type="term" value="F:oxidoreductase activity"/>
    <property type="evidence" value="ECO:0007669"/>
    <property type="project" value="UniProtKB-KW"/>
</dbReference>
<evidence type="ECO:0000313" key="6">
    <source>
        <dbReference type="EMBL" id="GIJ55490.1"/>
    </source>
</evidence>
<evidence type="ECO:0000313" key="7">
    <source>
        <dbReference type="Proteomes" id="UP000612585"/>
    </source>
</evidence>
<dbReference type="InterPro" id="IPR015814">
    <property type="entry name" value="Pgluconate_DH_NAD-bd_C"/>
</dbReference>
<dbReference type="SUPFAM" id="SSF51735">
    <property type="entry name" value="NAD(P)-binding Rossmann-fold domains"/>
    <property type="match status" value="1"/>
</dbReference>
<dbReference type="InterPro" id="IPR013328">
    <property type="entry name" value="6PGD_dom2"/>
</dbReference>
<name>A0A8J3Z5W1_9ACTN</name>
<dbReference type="PIRSF" id="PIRSF000103">
    <property type="entry name" value="HIBADH"/>
    <property type="match status" value="1"/>
</dbReference>
<gene>
    <name evidence="6" type="ORF">Vau01_030060</name>
</gene>
<dbReference type="PANTHER" id="PTHR43580:SF2">
    <property type="entry name" value="CYTOKINE-LIKE NUCLEAR FACTOR N-PAC"/>
    <property type="match status" value="1"/>
</dbReference>
<dbReference type="SUPFAM" id="SSF48179">
    <property type="entry name" value="6-phosphogluconate dehydrogenase C-terminal domain-like"/>
    <property type="match status" value="1"/>
</dbReference>
<dbReference type="Pfam" id="PF03446">
    <property type="entry name" value="NAD_binding_2"/>
    <property type="match status" value="1"/>
</dbReference>
<comment type="caution">
    <text evidence="6">The sequence shown here is derived from an EMBL/GenBank/DDBJ whole genome shotgun (WGS) entry which is preliminary data.</text>
</comment>
<feature type="domain" description="Phosphogluconate dehydrogenase NAD-binding putative C-terminal" evidence="5">
    <location>
        <begin position="190"/>
        <end position="260"/>
    </location>
</feature>
<keyword evidence="7" id="KW-1185">Reference proteome</keyword>
<dbReference type="Pfam" id="PF09130">
    <property type="entry name" value="DUF1932"/>
    <property type="match status" value="1"/>
</dbReference>
<protein>
    <submittedName>
        <fullName evidence="6">Dehydrogenase</fullName>
    </submittedName>
</protein>
<dbReference type="AlphaFoldDB" id="A0A8J3Z5W1"/>
<dbReference type="Proteomes" id="UP000612585">
    <property type="component" value="Unassembled WGS sequence"/>
</dbReference>
<sequence length="288" mass="29607">MSRVTLVGLGEVGRTFAEDLHGCELSTWDTAFDRPDSAASRNAAELGITVAASAPDAVGGADLVISAVTAANCVDAAVAVAAGIRGGAWYFDLNSSSPGHKTEAARVIDGAGGRYVEAALMSPIGPRRLASPFLLGGPHAADFAAVAEAWGLSGVSVASDTVGRAAATKLCRSVLTKGLEALFTESLLAARSYGVEREVLASLSDLLPPADWEAIAGYFVSRSLQHGRRRAEEMTEAAATVAEAGVEPLMSTATAARQAWAARFPDAADANATFAMIDAVRAAMEEPE</sequence>
<evidence type="ECO:0000259" key="5">
    <source>
        <dbReference type="Pfam" id="PF09130"/>
    </source>
</evidence>
<proteinExistence type="inferred from homology"/>
<comment type="similarity">
    <text evidence="1">Belongs to the HIBADH-related family.</text>
</comment>
<dbReference type="InterPro" id="IPR036291">
    <property type="entry name" value="NAD(P)-bd_dom_sf"/>
</dbReference>
<organism evidence="6 7">
    <name type="scientific">Virgisporangium aurantiacum</name>
    <dbReference type="NCBI Taxonomy" id="175570"/>
    <lineage>
        <taxon>Bacteria</taxon>
        <taxon>Bacillati</taxon>
        <taxon>Actinomycetota</taxon>
        <taxon>Actinomycetes</taxon>
        <taxon>Micromonosporales</taxon>
        <taxon>Micromonosporaceae</taxon>
        <taxon>Virgisporangium</taxon>
    </lineage>
</organism>
<dbReference type="InterPro" id="IPR015815">
    <property type="entry name" value="HIBADH-related"/>
</dbReference>
<dbReference type="RefSeq" id="WP_203992386.1">
    <property type="nucleotide sequence ID" value="NZ_BOPG01000019.1"/>
</dbReference>
<evidence type="ECO:0000256" key="2">
    <source>
        <dbReference type="ARBA" id="ARBA00023002"/>
    </source>
</evidence>
<dbReference type="GO" id="GO:0050661">
    <property type="term" value="F:NADP binding"/>
    <property type="evidence" value="ECO:0007669"/>
    <property type="project" value="InterPro"/>
</dbReference>
<keyword evidence="2" id="KW-0560">Oxidoreductase</keyword>